<name>A0A1J5SEH5_9ZZZZ</name>
<evidence type="ECO:0008006" key="3">
    <source>
        <dbReference type="Google" id="ProtNLM"/>
    </source>
</evidence>
<evidence type="ECO:0000256" key="1">
    <source>
        <dbReference type="SAM" id="MobiDB-lite"/>
    </source>
</evidence>
<feature type="region of interest" description="Disordered" evidence="1">
    <location>
        <begin position="815"/>
        <end position="838"/>
    </location>
</feature>
<protein>
    <recommendedName>
        <fullName evidence="3">Portal protein</fullName>
    </recommendedName>
</protein>
<accession>A0A1J5SEH5</accession>
<evidence type="ECO:0000313" key="2">
    <source>
        <dbReference type="EMBL" id="OIR02613.1"/>
    </source>
</evidence>
<reference evidence="2" key="1">
    <citation type="submission" date="2016-10" db="EMBL/GenBank/DDBJ databases">
        <title>Sequence of Gallionella enrichment culture.</title>
        <authorList>
            <person name="Poehlein A."/>
            <person name="Muehling M."/>
            <person name="Daniel R."/>
        </authorList>
    </citation>
    <scope>NUCLEOTIDE SEQUENCE</scope>
</reference>
<proteinExistence type="predicted"/>
<dbReference type="EMBL" id="MLJW01000073">
    <property type="protein sequence ID" value="OIR02613.1"/>
    <property type="molecule type" value="Genomic_DNA"/>
</dbReference>
<sequence>MLKPRGRRAQPPVGAQKSTGSIAAAADEGTDAGSQQGSDQDRIQRLFDLGIALAQKRSDAIEARKASGIEEEWTEDEEYYNGIDDANRKEHSAWRTKPPGQIQTEAAGATRSTVFINLTAPYVDTAAASMSDMLLPTDDRGWSIAPKPIPELGALVKGKIPRTMLLAAAQLYPTPSNPSPEQIGQSVAAAMQPPAPAAQPPMPQSLVTQGVAQATAPAKPVISVQAQQWIQDQIAKAQEIMDLAKACAQKAEKRIDDWHVECQYHRTIRESINDAARIGTGIVKGPVPVKQQGVMFRDGELIIEEKIVPGSAIVSAWNFFPDGACGENIHNGSYTWERDELTTRQLFDLIPSGPDDDSGYIASQIEMCIQEGPTKAIVNPKRELDQYTQSIKTGRFEIWYYYGYLSKADLEVCGLKCDAEMMTIPALVTMVNNRVIRASLNPLDSGDFPYDVMPWSKRIGHWAGRGVARQIRTPQRMINAGWRSLMDNAGIASGPMLIFRQGVVQPADGVAELRPRKIWTLGEDADATIAAERAIGVIKVDMMVNELLTIIKEAMALAEITTGLPMLLQGQQGHAPDTLGGMQMLNNNSSVVRRRIAKIFDDCVTEPHVRRYYRWLLHYGDDDSEKGDFVIDARGSSALVQRDLENQSIAEMGKMVTDREFKVDPARWFAEWCKSRHLDPKRFQYTDEEFAALPPPAPDPQVQAATIAAKGRTDAAVAMSQGAIQKQQETLAAQSKENAEDRQLQLVIQHSLEYIEQMKQDGASAETVANLKAMLAATTMKLRTQVQLSGAEMAQADDHKLSDHIMDVHKLSTSSTMAPPVQAPGRAANGHAFDQAPE</sequence>
<dbReference type="AlphaFoldDB" id="A0A1J5SEH5"/>
<gene>
    <name evidence="2" type="ORF">GALL_153270</name>
</gene>
<comment type="caution">
    <text evidence="2">The sequence shown here is derived from an EMBL/GenBank/DDBJ whole genome shotgun (WGS) entry which is preliminary data.</text>
</comment>
<feature type="region of interest" description="Disordered" evidence="1">
    <location>
        <begin position="1"/>
        <end position="41"/>
    </location>
</feature>
<organism evidence="2">
    <name type="scientific">mine drainage metagenome</name>
    <dbReference type="NCBI Taxonomy" id="410659"/>
    <lineage>
        <taxon>unclassified sequences</taxon>
        <taxon>metagenomes</taxon>
        <taxon>ecological metagenomes</taxon>
    </lineage>
</organism>